<feature type="transmembrane region" description="Helical" evidence="7">
    <location>
        <begin position="246"/>
        <end position="270"/>
    </location>
</feature>
<proteinExistence type="predicted"/>
<keyword evidence="2" id="KW-1003">Cell membrane</keyword>
<accession>A0A5B8TZF8</accession>
<evidence type="ECO:0000256" key="5">
    <source>
        <dbReference type="ARBA" id="ARBA00023136"/>
    </source>
</evidence>
<protein>
    <submittedName>
        <fullName evidence="8">YihY/virulence factor BrkB family protein</fullName>
    </submittedName>
</protein>
<reference evidence="8 10" key="1">
    <citation type="journal article" date="2018" name="J. Microbiol.">
        <title>Baekduia soli gen. nov., sp. nov., a novel bacterium isolated from the soil of Baekdu Mountain and proposal of a novel family name, Baekduiaceae fam. nov.</title>
        <authorList>
            <person name="An D.S."/>
            <person name="Siddiqi M.Z."/>
            <person name="Kim K.H."/>
            <person name="Yu H.S."/>
            <person name="Im W.T."/>
        </authorList>
    </citation>
    <scope>NUCLEOTIDE SEQUENCE [LARGE SCALE GENOMIC DNA]</scope>
    <source>
        <strain evidence="8 10">BR7-21</strain>
    </source>
</reference>
<dbReference type="EMBL" id="CP042430">
    <property type="protein sequence ID" value="QEC50588.1"/>
    <property type="molecule type" value="Genomic_DNA"/>
</dbReference>
<comment type="subcellular location">
    <subcellularLocation>
        <location evidence="1">Cell membrane</location>
        <topology evidence="1">Multi-pass membrane protein</topology>
    </subcellularLocation>
</comment>
<evidence type="ECO:0000256" key="1">
    <source>
        <dbReference type="ARBA" id="ARBA00004651"/>
    </source>
</evidence>
<dbReference type="GO" id="GO:0005886">
    <property type="term" value="C:plasma membrane"/>
    <property type="evidence" value="ECO:0007669"/>
    <property type="project" value="UniProtKB-SubCell"/>
</dbReference>
<dbReference type="Pfam" id="PF03631">
    <property type="entry name" value="Virul_fac_BrkB"/>
    <property type="match status" value="1"/>
</dbReference>
<dbReference type="NCBIfam" id="TIGR00765">
    <property type="entry name" value="yihY_not_rbn"/>
    <property type="match status" value="1"/>
</dbReference>
<dbReference type="OrthoDB" id="9781030at2"/>
<evidence type="ECO:0000256" key="4">
    <source>
        <dbReference type="ARBA" id="ARBA00022989"/>
    </source>
</evidence>
<reference evidence="8" key="2">
    <citation type="submission" date="2019-08" db="EMBL/GenBank/DDBJ databases">
        <authorList>
            <person name="Im W.-T."/>
        </authorList>
    </citation>
    <scope>NUCLEOTIDE SEQUENCE</scope>
    <source>
        <strain evidence="8">BR7-21</strain>
    </source>
</reference>
<evidence type="ECO:0000256" key="6">
    <source>
        <dbReference type="SAM" id="MobiDB-lite"/>
    </source>
</evidence>
<keyword evidence="10" id="KW-1185">Reference proteome</keyword>
<feature type="region of interest" description="Disordered" evidence="6">
    <location>
        <begin position="1"/>
        <end position="41"/>
    </location>
</feature>
<evidence type="ECO:0000313" key="10">
    <source>
        <dbReference type="Proteomes" id="UP000321805"/>
    </source>
</evidence>
<feature type="transmembrane region" description="Helical" evidence="7">
    <location>
        <begin position="128"/>
        <end position="151"/>
    </location>
</feature>
<evidence type="ECO:0000256" key="2">
    <source>
        <dbReference type="ARBA" id="ARBA00022475"/>
    </source>
</evidence>
<dbReference type="PANTHER" id="PTHR30213:SF0">
    <property type="entry name" value="UPF0761 MEMBRANE PROTEIN YIHY"/>
    <property type="match status" value="1"/>
</dbReference>
<feature type="transmembrane region" description="Helical" evidence="7">
    <location>
        <begin position="66"/>
        <end position="88"/>
    </location>
</feature>
<dbReference type="AlphaFoldDB" id="A0A5B8TZF8"/>
<dbReference type="Proteomes" id="UP000321805">
    <property type="component" value="Chromosome"/>
</dbReference>
<feature type="transmembrane region" description="Helical" evidence="7">
    <location>
        <begin position="215"/>
        <end position="234"/>
    </location>
</feature>
<evidence type="ECO:0000256" key="7">
    <source>
        <dbReference type="SAM" id="Phobius"/>
    </source>
</evidence>
<dbReference type="EMBL" id="CP042430">
    <property type="protein sequence ID" value="QEC46108.1"/>
    <property type="molecule type" value="Genomic_DNA"/>
</dbReference>
<dbReference type="PIRSF" id="PIRSF035875">
    <property type="entry name" value="RNase_BN"/>
    <property type="match status" value="1"/>
</dbReference>
<name>A0A5B8TZF8_9ACTN</name>
<dbReference type="InterPro" id="IPR017039">
    <property type="entry name" value="Virul_fac_BrkB"/>
</dbReference>
<feature type="transmembrane region" description="Helical" evidence="7">
    <location>
        <begin position="282"/>
        <end position="303"/>
    </location>
</feature>
<keyword evidence="4 7" id="KW-1133">Transmembrane helix</keyword>
<feature type="compositionally biased region" description="Basic and acidic residues" evidence="6">
    <location>
        <begin position="1"/>
        <end position="20"/>
    </location>
</feature>
<evidence type="ECO:0000256" key="3">
    <source>
        <dbReference type="ARBA" id="ARBA00022692"/>
    </source>
</evidence>
<gene>
    <name evidence="8" type="ORF">FSW04_00035</name>
    <name evidence="9" type="ORF">FSW04_25375</name>
</gene>
<keyword evidence="3 7" id="KW-0812">Transmembrane</keyword>
<dbReference type="PANTHER" id="PTHR30213">
    <property type="entry name" value="INNER MEMBRANE PROTEIN YHJD"/>
    <property type="match status" value="1"/>
</dbReference>
<sequence length="337" mass="35532">MARETSERRFVRDDDARAGREAAPGPDDDRSPHSPTDLPARSWTGVLKRTVSEFKDDNLTDWAAALTYYGVLAIFPALIALVSIIGLVGPSATQPVLDNLAALTPGPANDILSGAVKQIAGSRGGAGIAFVAGIAAAIWSASGYVGAFARASNAIYEVPEGRPFWKLRPMQLIVTTIMVLLLAASAVAVVVTGPVADQLGSVVGAGSAAVTAWDIAKWPAIAAVVSVMFSILYYAAPNVKQPAFRWITVGGMLALVVLLAASALFAIYVANFSSYNKTYGTLGGVVAFLVWLWISNIAVLLGAELNAELERGRELEAGLPAQDELQLPLRDDRKLKD</sequence>
<dbReference type="KEGG" id="bsol:FSW04_00035"/>
<evidence type="ECO:0000313" key="9">
    <source>
        <dbReference type="EMBL" id="QEC50588.1"/>
    </source>
</evidence>
<dbReference type="RefSeq" id="WP_146914954.1">
    <property type="nucleotide sequence ID" value="NZ_CP042430.1"/>
</dbReference>
<organism evidence="8 10">
    <name type="scientific">Baekduia soli</name>
    <dbReference type="NCBI Taxonomy" id="496014"/>
    <lineage>
        <taxon>Bacteria</taxon>
        <taxon>Bacillati</taxon>
        <taxon>Actinomycetota</taxon>
        <taxon>Thermoleophilia</taxon>
        <taxon>Solirubrobacterales</taxon>
        <taxon>Baekduiaceae</taxon>
        <taxon>Baekduia</taxon>
    </lineage>
</organism>
<feature type="transmembrane region" description="Helical" evidence="7">
    <location>
        <begin position="172"/>
        <end position="195"/>
    </location>
</feature>
<evidence type="ECO:0000313" key="8">
    <source>
        <dbReference type="EMBL" id="QEC46108.1"/>
    </source>
</evidence>
<dbReference type="KEGG" id="bsol:FSW04_25375"/>
<keyword evidence="5 7" id="KW-0472">Membrane</keyword>